<sequence>MSATTEPDSSRAYGEGRTAGERFRGAFGPVRGVARQPLDDLATLFTDLSVDRARGQKPAAWRVNEVRRAAVGSRIGDWSGLSVGVVASLATHFDDPLSRGWLPVLLAEQGRFAEAAELLGTMPDVGAPGWPRVKLVTALWELGRHDDARDLLRHLRDEYPEVRERSLSVWDDDPVAAEYARLRKLADDALSATAAVPTFLHLPFSGGTSMIVSLKNVLPWRRTVEVQRRFGLLQAEAALQMDGDEAARVMMVHLHHPLPLALPGREPSYFTVLRDPVSQIRSGFYKRRSTPGIVPTTDRDRSQELADHVEYTTTNGLTNMLARQIVVTHPQLRAAYDAEFTSRGAFRPITSEEDMFWCRATAGLSAETLLRLSRETLDERFGLVGTMRHLAASHLAASASTGLPVADRIGHRGRSGQPPSDEGDAVTDRLRDANWVDQQLFDEYTARFERDHAGLVEALGTP</sequence>
<evidence type="ECO:0008006" key="3">
    <source>
        <dbReference type="Google" id="ProtNLM"/>
    </source>
</evidence>
<dbReference type="RefSeq" id="WP_344244948.1">
    <property type="nucleotide sequence ID" value="NZ_BAAAPM010000002.1"/>
</dbReference>
<reference evidence="1 2" key="1">
    <citation type="journal article" date="2019" name="Int. J. Syst. Evol. Microbiol.">
        <title>The Global Catalogue of Microorganisms (GCM) 10K type strain sequencing project: providing services to taxonomists for standard genome sequencing and annotation.</title>
        <authorList>
            <consortium name="The Broad Institute Genomics Platform"/>
            <consortium name="The Broad Institute Genome Sequencing Center for Infectious Disease"/>
            <person name="Wu L."/>
            <person name="Ma J."/>
        </authorList>
    </citation>
    <scope>NUCLEOTIDE SEQUENCE [LARGE SCALE GENOMIC DNA]</scope>
    <source>
        <strain evidence="1 2">JCM 15589</strain>
    </source>
</reference>
<protein>
    <recommendedName>
        <fullName evidence="3">Sulfotransferase family protein</fullName>
    </recommendedName>
</protein>
<evidence type="ECO:0000313" key="1">
    <source>
        <dbReference type="EMBL" id="GAA1710106.1"/>
    </source>
</evidence>
<evidence type="ECO:0000313" key="2">
    <source>
        <dbReference type="Proteomes" id="UP001501138"/>
    </source>
</evidence>
<organism evidence="1 2">
    <name type="scientific">Isoptericola hypogeus</name>
    <dbReference type="NCBI Taxonomy" id="300179"/>
    <lineage>
        <taxon>Bacteria</taxon>
        <taxon>Bacillati</taxon>
        <taxon>Actinomycetota</taxon>
        <taxon>Actinomycetes</taxon>
        <taxon>Micrococcales</taxon>
        <taxon>Promicromonosporaceae</taxon>
        <taxon>Isoptericola</taxon>
    </lineage>
</organism>
<dbReference type="InterPro" id="IPR027417">
    <property type="entry name" value="P-loop_NTPase"/>
</dbReference>
<dbReference type="Gene3D" id="3.40.50.300">
    <property type="entry name" value="P-loop containing nucleotide triphosphate hydrolases"/>
    <property type="match status" value="1"/>
</dbReference>
<comment type="caution">
    <text evidence="1">The sequence shown here is derived from an EMBL/GenBank/DDBJ whole genome shotgun (WGS) entry which is preliminary data.</text>
</comment>
<dbReference type="Proteomes" id="UP001501138">
    <property type="component" value="Unassembled WGS sequence"/>
</dbReference>
<proteinExistence type="predicted"/>
<gene>
    <name evidence="1" type="ORF">GCM10009809_03060</name>
</gene>
<dbReference type="EMBL" id="BAAAPM010000002">
    <property type="protein sequence ID" value="GAA1710106.1"/>
    <property type="molecule type" value="Genomic_DNA"/>
</dbReference>
<accession>A0ABN2IR18</accession>
<name>A0ABN2IR18_9MICO</name>
<keyword evidence="2" id="KW-1185">Reference proteome</keyword>